<reference evidence="11 12" key="1">
    <citation type="submission" date="2024-03" db="EMBL/GenBank/DDBJ databases">
        <title>Aquirufa genome sequencing.</title>
        <authorList>
            <person name="Pitt A."/>
            <person name="Hahn M.W."/>
        </authorList>
    </citation>
    <scope>NUCLEOTIDE SEQUENCE [LARGE SCALE GENOMIC DNA]</scope>
    <source>
        <strain evidence="11 12">OSTEICH-129V</strain>
    </source>
</reference>
<dbReference type="EMBL" id="JBBKXZ010000003">
    <property type="protein sequence ID" value="MFD3394767.1"/>
    <property type="molecule type" value="Genomic_DNA"/>
</dbReference>
<name>A0ABW6DCZ2_9BACT</name>
<dbReference type="RefSeq" id="WP_377983643.1">
    <property type="nucleotide sequence ID" value="NZ_JBBKXZ010000003.1"/>
</dbReference>
<evidence type="ECO:0000256" key="5">
    <source>
        <dbReference type="ARBA" id="ARBA00023077"/>
    </source>
</evidence>
<keyword evidence="11" id="KW-0675">Receptor</keyword>
<comment type="subcellular location">
    <subcellularLocation>
        <location evidence="1 8">Cell outer membrane</location>
        <topology evidence="1 8">Multi-pass membrane protein</topology>
    </subcellularLocation>
</comment>
<dbReference type="SUPFAM" id="SSF56935">
    <property type="entry name" value="Porins"/>
    <property type="match status" value="1"/>
</dbReference>
<proteinExistence type="inferred from homology"/>
<evidence type="ECO:0000256" key="8">
    <source>
        <dbReference type="PROSITE-ProRule" id="PRU01360"/>
    </source>
</evidence>
<evidence type="ECO:0000259" key="10">
    <source>
        <dbReference type="Pfam" id="PF00593"/>
    </source>
</evidence>
<keyword evidence="2 8" id="KW-0813">Transport</keyword>
<organism evidence="11 12">
    <name type="scientific">Aquirufa avitistagni</name>
    <dbReference type="NCBI Taxonomy" id="3104728"/>
    <lineage>
        <taxon>Bacteria</taxon>
        <taxon>Pseudomonadati</taxon>
        <taxon>Bacteroidota</taxon>
        <taxon>Cytophagia</taxon>
        <taxon>Cytophagales</taxon>
        <taxon>Flectobacillaceae</taxon>
        <taxon>Aquirufa</taxon>
    </lineage>
</organism>
<keyword evidence="4 8" id="KW-0812">Transmembrane</keyword>
<evidence type="ECO:0000313" key="12">
    <source>
        <dbReference type="Proteomes" id="UP001598138"/>
    </source>
</evidence>
<comment type="caution">
    <text evidence="11">The sequence shown here is derived from an EMBL/GenBank/DDBJ whole genome shotgun (WGS) entry which is preliminary data.</text>
</comment>
<evidence type="ECO:0000256" key="7">
    <source>
        <dbReference type="ARBA" id="ARBA00023237"/>
    </source>
</evidence>
<dbReference type="Gene3D" id="2.170.130.10">
    <property type="entry name" value="TonB-dependent receptor, plug domain"/>
    <property type="match status" value="1"/>
</dbReference>
<keyword evidence="7 8" id="KW-0998">Cell outer membrane</keyword>
<evidence type="ECO:0000256" key="2">
    <source>
        <dbReference type="ARBA" id="ARBA00022448"/>
    </source>
</evidence>
<keyword evidence="12" id="KW-1185">Reference proteome</keyword>
<dbReference type="Gene3D" id="2.60.40.1120">
    <property type="entry name" value="Carboxypeptidase-like, regulatory domain"/>
    <property type="match status" value="1"/>
</dbReference>
<dbReference type="InterPro" id="IPR008969">
    <property type="entry name" value="CarboxyPept-like_regulatory"/>
</dbReference>
<feature type="signal peptide" evidence="9">
    <location>
        <begin position="1"/>
        <end position="39"/>
    </location>
</feature>
<feature type="domain" description="TonB-dependent receptor-like beta-barrel" evidence="10">
    <location>
        <begin position="387"/>
        <end position="866"/>
    </location>
</feature>
<dbReference type="InterPro" id="IPR039426">
    <property type="entry name" value="TonB-dep_rcpt-like"/>
</dbReference>
<keyword evidence="3 8" id="KW-1134">Transmembrane beta strand</keyword>
<dbReference type="InterPro" id="IPR023997">
    <property type="entry name" value="TonB-dep_OMP_SusC/RagA_CS"/>
</dbReference>
<dbReference type="NCBIfam" id="TIGR04057">
    <property type="entry name" value="SusC_RagA_signa"/>
    <property type="match status" value="1"/>
</dbReference>
<comment type="similarity">
    <text evidence="8">Belongs to the TonB-dependent receptor family.</text>
</comment>
<evidence type="ECO:0000256" key="3">
    <source>
        <dbReference type="ARBA" id="ARBA00022452"/>
    </source>
</evidence>
<gene>
    <name evidence="11" type="ORF">U0R10_09040</name>
</gene>
<dbReference type="NCBIfam" id="TIGR04056">
    <property type="entry name" value="OMP_RagA_SusC"/>
    <property type="match status" value="1"/>
</dbReference>
<dbReference type="InterPro" id="IPR037066">
    <property type="entry name" value="Plug_dom_sf"/>
</dbReference>
<evidence type="ECO:0000256" key="4">
    <source>
        <dbReference type="ARBA" id="ARBA00022692"/>
    </source>
</evidence>
<keyword evidence="5" id="KW-0798">TonB box</keyword>
<dbReference type="SUPFAM" id="SSF49464">
    <property type="entry name" value="Carboxypeptidase regulatory domain-like"/>
    <property type="match status" value="1"/>
</dbReference>
<keyword evidence="6 8" id="KW-0472">Membrane</keyword>
<accession>A0ABW6DCZ2</accession>
<sequence length="999" mass="107039">MIHSYKRVGRLVRSSVSNLGFKQAFSVAVALLISLGAFAQDVVTGKVTDAADGSGLPGVSVAVKGTTRGAQTDANGTYKVNAGSNTTLVFSFVGYTTKEVSVGGKSVVNVALAADNKSLEEVVVVGYGTQKRKEISGTVTSLGSRDFNAGVVTNPLAAAQGKVAGLVITQASGDPNARPTVRLRGTGSLNAGSEPLYVIDGVIGAPIENIAPEDILTMDVLRDASSAAIYGSRGANGVILINTKRGKSGTPTVDYTNYVGAETISQRPQLMNGAEFRAAAAKFNQKFDDLGANTDWLDVITQTALTQNHNVGVSGGSENVSYRASIGYLDQTGTLKGSGKERLTGRLNLDAKALDGKLAMKVNMSASQTDNQFSDNRAIGFAMNMRPTDPVYNSDGTYFQIPGTFANFNPLATVENRINKQRLHDFLFNASAGYTILDGLVFNVSGTLRTQTADGSFFAKSTPLNLLATVGGNAASRNLNSVTDKQLETTLTYSKKLNDVSSLNVLAGYTYQDVVADGFGASNNNFLTDAFEANNLGAGLGIRANPNLLGSYKNQYKLVSFLARAQYSLLNKYFATVNVRRDGSTKFGDNNKWGIFPSVSVGWTLSEEAFLKGNSTIDNLKLRVSWGQTGNSEGIRPLLSKSFYGASGTYFDGGANDFLPAYTIQSNPNPNLKWEINENYGGGIDFSLYKGKLTGSLDFYSRTTKDLLYTVNVPQEKGYVYPTMLANIGSMKNQGVELSLTYQILETQDWNIATTLAASFNKNEIVSLKNDSFAAPDQVFLPTSLGSFIRGTSAVNFSVLQAGRPVGEFYGAKIAKIENGRYVFQDLNGDGVVDPNSKDRTYIGNPNPTFVGGLTTNIRYKAFDFQFQLTSQLGAKIVNTNNLLLGRQDGRLAESGTLKSAATSIINDERTIPMDYYVESGDFLRINNASFGYTIPVKGVFKRARIYVAGNNLAVFTNYTGVDPEISQNLAIGSAAPGIDVRETYYKTRALTAGVNLTF</sequence>
<dbReference type="PROSITE" id="PS52016">
    <property type="entry name" value="TONB_DEPENDENT_REC_3"/>
    <property type="match status" value="1"/>
</dbReference>
<evidence type="ECO:0000256" key="1">
    <source>
        <dbReference type="ARBA" id="ARBA00004571"/>
    </source>
</evidence>
<dbReference type="InterPro" id="IPR036942">
    <property type="entry name" value="Beta-barrel_TonB_sf"/>
</dbReference>
<dbReference type="Proteomes" id="UP001598138">
    <property type="component" value="Unassembled WGS sequence"/>
</dbReference>
<keyword evidence="9" id="KW-0732">Signal</keyword>
<dbReference type="InterPro" id="IPR023996">
    <property type="entry name" value="TonB-dep_OMP_SusC/RagA"/>
</dbReference>
<dbReference type="Pfam" id="PF00593">
    <property type="entry name" value="TonB_dep_Rec_b-barrel"/>
    <property type="match status" value="1"/>
</dbReference>
<evidence type="ECO:0000256" key="6">
    <source>
        <dbReference type="ARBA" id="ARBA00023136"/>
    </source>
</evidence>
<dbReference type="InterPro" id="IPR000531">
    <property type="entry name" value="Beta-barrel_TonB"/>
</dbReference>
<dbReference type="Pfam" id="PF13715">
    <property type="entry name" value="CarbopepD_reg_2"/>
    <property type="match status" value="1"/>
</dbReference>
<feature type="chain" id="PRO_5045812488" evidence="9">
    <location>
        <begin position="40"/>
        <end position="999"/>
    </location>
</feature>
<evidence type="ECO:0000256" key="9">
    <source>
        <dbReference type="SAM" id="SignalP"/>
    </source>
</evidence>
<evidence type="ECO:0000313" key="11">
    <source>
        <dbReference type="EMBL" id="MFD3394767.1"/>
    </source>
</evidence>
<dbReference type="Gene3D" id="2.40.170.20">
    <property type="entry name" value="TonB-dependent receptor, beta-barrel domain"/>
    <property type="match status" value="1"/>
</dbReference>
<protein>
    <submittedName>
        <fullName evidence="11">TonB-dependent receptor</fullName>
    </submittedName>
</protein>